<dbReference type="Gene3D" id="1.10.287.1260">
    <property type="match status" value="1"/>
</dbReference>
<comment type="subcellular location">
    <subcellularLocation>
        <location evidence="1">Membrane</location>
    </subcellularLocation>
</comment>
<evidence type="ECO:0000313" key="8">
    <source>
        <dbReference type="Proteomes" id="UP001595616"/>
    </source>
</evidence>
<reference evidence="8" key="1">
    <citation type="journal article" date="2019" name="Int. J. Syst. Evol. Microbiol.">
        <title>The Global Catalogue of Microorganisms (GCM) 10K type strain sequencing project: providing services to taxonomists for standard genome sequencing and annotation.</title>
        <authorList>
            <consortium name="The Broad Institute Genomics Platform"/>
            <consortium name="The Broad Institute Genome Sequencing Center for Infectious Disease"/>
            <person name="Wu L."/>
            <person name="Ma J."/>
        </authorList>
    </citation>
    <scope>NUCLEOTIDE SEQUENCE [LARGE SCALE GENOMIC DNA]</scope>
    <source>
        <strain evidence="8">CECT 7956</strain>
    </source>
</reference>
<keyword evidence="4 5" id="KW-0472">Membrane</keyword>
<feature type="transmembrane region" description="Helical" evidence="5">
    <location>
        <begin position="84"/>
        <end position="115"/>
    </location>
</feature>
<evidence type="ECO:0000313" key="7">
    <source>
        <dbReference type="EMBL" id="MFC3813013.1"/>
    </source>
</evidence>
<dbReference type="InterPro" id="IPR023408">
    <property type="entry name" value="MscS_beta-dom_sf"/>
</dbReference>
<dbReference type="InterPro" id="IPR045275">
    <property type="entry name" value="MscS_archaea/bacteria_type"/>
</dbReference>
<sequence length="173" mass="20428">MRSIFNEHLFEKRYFELVATLIVFVILLILRQFFRTIIRRHVLKYELDIRQRQYANKFFNFMLFIVFLSLLCIIWDVSFRGLTIYFASFFTIVGVALFANWSILSNVTASIILFFNSPIKIGSKIEIMDKDHPVVGTVLDINFFAIQIQDEAGCEIWFPNNLAMQKPIKQLEK</sequence>
<dbReference type="RefSeq" id="WP_379839919.1">
    <property type="nucleotide sequence ID" value="NZ_JBHRYQ010000001.1"/>
</dbReference>
<feature type="domain" description="Mechanosensitive ion channel MscS" evidence="6">
    <location>
        <begin position="103"/>
        <end position="168"/>
    </location>
</feature>
<evidence type="ECO:0000256" key="4">
    <source>
        <dbReference type="ARBA" id="ARBA00023136"/>
    </source>
</evidence>
<organism evidence="7 8">
    <name type="scientific">Lacihabitans lacunae</name>
    <dbReference type="NCBI Taxonomy" id="1028214"/>
    <lineage>
        <taxon>Bacteria</taxon>
        <taxon>Pseudomonadati</taxon>
        <taxon>Bacteroidota</taxon>
        <taxon>Cytophagia</taxon>
        <taxon>Cytophagales</taxon>
        <taxon>Leadbetterellaceae</taxon>
        <taxon>Lacihabitans</taxon>
    </lineage>
</organism>
<evidence type="ECO:0000256" key="3">
    <source>
        <dbReference type="ARBA" id="ARBA00022989"/>
    </source>
</evidence>
<keyword evidence="3 5" id="KW-1133">Transmembrane helix</keyword>
<dbReference type="SUPFAM" id="SSF50182">
    <property type="entry name" value="Sm-like ribonucleoproteins"/>
    <property type="match status" value="1"/>
</dbReference>
<evidence type="ECO:0000259" key="6">
    <source>
        <dbReference type="Pfam" id="PF00924"/>
    </source>
</evidence>
<dbReference type="Proteomes" id="UP001595616">
    <property type="component" value="Unassembled WGS sequence"/>
</dbReference>
<keyword evidence="2 5" id="KW-0812">Transmembrane</keyword>
<keyword evidence="8" id="KW-1185">Reference proteome</keyword>
<dbReference type="PANTHER" id="PTHR30221">
    <property type="entry name" value="SMALL-CONDUCTANCE MECHANOSENSITIVE CHANNEL"/>
    <property type="match status" value="1"/>
</dbReference>
<proteinExistence type="predicted"/>
<dbReference type="EMBL" id="JBHRYQ010000001">
    <property type="protein sequence ID" value="MFC3813013.1"/>
    <property type="molecule type" value="Genomic_DNA"/>
</dbReference>
<feature type="transmembrane region" description="Helical" evidence="5">
    <location>
        <begin position="14"/>
        <end position="34"/>
    </location>
</feature>
<dbReference type="Pfam" id="PF00924">
    <property type="entry name" value="MS_channel_2nd"/>
    <property type="match status" value="1"/>
</dbReference>
<evidence type="ECO:0000256" key="5">
    <source>
        <dbReference type="SAM" id="Phobius"/>
    </source>
</evidence>
<comment type="caution">
    <text evidence="7">The sequence shown here is derived from an EMBL/GenBank/DDBJ whole genome shotgun (WGS) entry which is preliminary data.</text>
</comment>
<protein>
    <submittedName>
        <fullName evidence="7">Mechanosensitive ion channel domain-containing protein</fullName>
    </submittedName>
</protein>
<dbReference type="PANTHER" id="PTHR30221:SF8">
    <property type="entry name" value="SMALL-CONDUCTANCE MECHANOSENSITIVE CHANNEL"/>
    <property type="match status" value="1"/>
</dbReference>
<name>A0ABV7Z495_9BACT</name>
<evidence type="ECO:0000256" key="2">
    <source>
        <dbReference type="ARBA" id="ARBA00022692"/>
    </source>
</evidence>
<dbReference type="InterPro" id="IPR010920">
    <property type="entry name" value="LSM_dom_sf"/>
</dbReference>
<accession>A0ABV7Z495</accession>
<evidence type="ECO:0000256" key="1">
    <source>
        <dbReference type="ARBA" id="ARBA00004370"/>
    </source>
</evidence>
<dbReference type="Gene3D" id="2.30.30.60">
    <property type="match status" value="1"/>
</dbReference>
<gene>
    <name evidence="7" type="ORF">ACFOOI_20280</name>
</gene>
<dbReference type="InterPro" id="IPR006685">
    <property type="entry name" value="MscS_channel_2nd"/>
</dbReference>
<feature type="transmembrane region" description="Helical" evidence="5">
    <location>
        <begin position="58"/>
        <end position="78"/>
    </location>
</feature>